<reference evidence="3" key="1">
    <citation type="submission" date="2022-06" db="EMBL/GenBank/DDBJ databases">
        <title>Dynamics of rice microbiomes reveals core vertical transmitted seed endophytes.</title>
        <authorList>
            <person name="Liao K."/>
            <person name="Zhang X."/>
        </authorList>
    </citation>
    <scope>NUCLEOTIDE SEQUENCE</scope>
    <source>
        <strain evidence="3">JR3-14</strain>
    </source>
</reference>
<protein>
    <recommendedName>
        <fullName evidence="2">X-Tfes XVIPCD domain-containing protein</fullName>
    </recommendedName>
</protein>
<feature type="domain" description="X-Tfes XVIPCD" evidence="2">
    <location>
        <begin position="201"/>
        <end position="303"/>
    </location>
</feature>
<evidence type="ECO:0000313" key="3">
    <source>
        <dbReference type="EMBL" id="UYK88531.1"/>
    </source>
</evidence>
<dbReference type="Proteomes" id="UP001164392">
    <property type="component" value="Chromosome"/>
</dbReference>
<organism evidence="3 4">
    <name type="scientific">Xanthomonas sacchari</name>
    <dbReference type="NCBI Taxonomy" id="56458"/>
    <lineage>
        <taxon>Bacteria</taxon>
        <taxon>Pseudomonadati</taxon>
        <taxon>Pseudomonadota</taxon>
        <taxon>Gammaproteobacteria</taxon>
        <taxon>Lysobacterales</taxon>
        <taxon>Lysobacteraceae</taxon>
        <taxon>Xanthomonas</taxon>
    </lineage>
</organism>
<evidence type="ECO:0000256" key="1">
    <source>
        <dbReference type="SAM" id="MobiDB-lite"/>
    </source>
</evidence>
<evidence type="ECO:0000313" key="4">
    <source>
        <dbReference type="Proteomes" id="UP001164392"/>
    </source>
</evidence>
<dbReference type="RefSeq" id="WP_267092998.1">
    <property type="nucleotide sequence ID" value="NZ_CP099534.1"/>
</dbReference>
<feature type="compositionally biased region" description="Basic and acidic residues" evidence="1">
    <location>
        <begin position="140"/>
        <end position="151"/>
    </location>
</feature>
<name>A0AA46SU13_9XANT</name>
<dbReference type="InterPro" id="IPR046519">
    <property type="entry name" value="X-Tfes_XVIPCD"/>
</dbReference>
<evidence type="ECO:0000259" key="2">
    <source>
        <dbReference type="Pfam" id="PF20410"/>
    </source>
</evidence>
<accession>A0AA46SU13</accession>
<dbReference type="EMBL" id="CP099534">
    <property type="protein sequence ID" value="UYK88531.1"/>
    <property type="molecule type" value="Genomic_DNA"/>
</dbReference>
<proteinExistence type="predicted"/>
<feature type="region of interest" description="Disordered" evidence="1">
    <location>
        <begin position="312"/>
        <end position="331"/>
    </location>
</feature>
<dbReference type="Pfam" id="PF20410">
    <property type="entry name" value="X-Tfes_XVIPCD"/>
    <property type="match status" value="1"/>
</dbReference>
<sequence>MSEPTPRYTVTVYLAAPGTPLKLSGGTSAAGHMYYTLSDGKQVDSYGFAPVEHGSSSGQGKVYDRDLRDYKDPYYSRTMEISREQYDRLRAFGDAPQKHGFDMKYSGTTNSCIDFTWGALNYAGLHRRDRHGAIDEKFEGDLKPLSNKDDVQSIPAPKPGSELNKEHHNPMPKQTILQKAITENGTQGEQRVSGRLAGAGAELPRDPLLQQAESAVVKLEQGLGRDYDGNSAKLAASAAYLAKESGLSRIDHVVLSQDSRNVRAGENLFVVQGALNDPAHLRAHMRTEDALRKPVEETLAQLQSLNETQRQNLAQGVEQRDQIQARPHQMG</sequence>
<feature type="region of interest" description="Disordered" evidence="1">
    <location>
        <begin position="140"/>
        <end position="171"/>
    </location>
</feature>
<dbReference type="AlphaFoldDB" id="A0AA46SU13"/>
<gene>
    <name evidence="3" type="ORF">NG824_18990</name>
</gene>